<keyword evidence="1" id="KW-0812">Transmembrane</keyword>
<dbReference type="EMBL" id="UOFW01000007">
    <property type="protein sequence ID" value="VAX02389.1"/>
    <property type="molecule type" value="Genomic_DNA"/>
</dbReference>
<protein>
    <submittedName>
        <fullName evidence="2">Uncharacterized protein</fullName>
    </submittedName>
</protein>
<sequence>MGWAIAAMTLYTAGFASLTIRKTRGSLRGIVAIQDKSIISLTIGALIIPVFIATSIWAFINMPWYYSLLWIFIAMLQPLSISPMNDLLRDGEIEFLLKIGTIAATFSLVGCILLWTGLV</sequence>
<reference evidence="2" key="1">
    <citation type="submission" date="2018-06" db="EMBL/GenBank/DDBJ databases">
        <authorList>
            <person name="Zhirakovskaya E."/>
        </authorList>
    </citation>
    <scope>NUCLEOTIDE SEQUENCE</scope>
</reference>
<dbReference type="AlphaFoldDB" id="A0A3B1A9H2"/>
<keyword evidence="1" id="KW-1133">Transmembrane helix</keyword>
<keyword evidence="1" id="KW-0472">Membrane</keyword>
<name>A0A3B1A9H2_9ZZZZ</name>
<feature type="transmembrane region" description="Helical" evidence="1">
    <location>
        <begin position="64"/>
        <end position="83"/>
    </location>
</feature>
<organism evidence="2">
    <name type="scientific">hydrothermal vent metagenome</name>
    <dbReference type="NCBI Taxonomy" id="652676"/>
    <lineage>
        <taxon>unclassified sequences</taxon>
        <taxon>metagenomes</taxon>
        <taxon>ecological metagenomes</taxon>
    </lineage>
</organism>
<feature type="transmembrane region" description="Helical" evidence="1">
    <location>
        <begin position="38"/>
        <end position="58"/>
    </location>
</feature>
<evidence type="ECO:0000313" key="2">
    <source>
        <dbReference type="EMBL" id="VAX02389.1"/>
    </source>
</evidence>
<evidence type="ECO:0000256" key="1">
    <source>
        <dbReference type="SAM" id="Phobius"/>
    </source>
</evidence>
<accession>A0A3B1A9H2</accession>
<proteinExistence type="predicted"/>
<feature type="transmembrane region" description="Helical" evidence="1">
    <location>
        <begin position="95"/>
        <end position="118"/>
    </location>
</feature>
<gene>
    <name evidence="2" type="ORF">MNBD_ALPHA03-784</name>
</gene>